<feature type="region of interest" description="Disordered" evidence="1">
    <location>
        <begin position="134"/>
        <end position="167"/>
    </location>
</feature>
<keyword evidence="2" id="KW-0812">Transmembrane</keyword>
<feature type="compositionally biased region" description="Polar residues" evidence="1">
    <location>
        <begin position="134"/>
        <end position="150"/>
    </location>
</feature>
<evidence type="ECO:0000259" key="3">
    <source>
        <dbReference type="Pfam" id="PF10708"/>
    </source>
</evidence>
<comment type="caution">
    <text evidence="4">The sequence shown here is derived from an EMBL/GenBank/DDBJ whole genome shotgun (WGS) entry which is preliminary data.</text>
</comment>
<sequence>MSRSSIERRTYSVCLSMRQLCLVNVTSVFRFAVRGRPDSVEGSPPKRCIRRSVDDLTCGIGNNGHMSQPGWYPDPSGSGQPRYWDGRSWAPVVGSATGTGRSNKPLYAVLVALVAVGVVVALLIFRPWSSNPFAAQEDTNSAKPTGSQWNEMEPTETPTSPQPTDGQGRPVACPYVDGYDLGPQGDWYVSGGMGFMGVPGWDDGGGWTIDFASERSGQVEEVAQGWVAITAIGQVSKEDFSADPRTAAHQLSDCMSTSYYYRTLDHREPLADEAFTTSDGVSGWIIRQNFWNVPDQPVTGDEIVVVVLDAGDEDSLTLFHTQAPIEDQHRKDQVAAALESLSRR</sequence>
<feature type="compositionally biased region" description="Low complexity" evidence="1">
    <location>
        <begin position="151"/>
        <end position="164"/>
    </location>
</feature>
<feature type="domain" description="DUF2510" evidence="3">
    <location>
        <begin position="69"/>
        <end position="92"/>
    </location>
</feature>
<dbReference type="OrthoDB" id="5065474at2"/>
<dbReference type="Proteomes" id="UP000317638">
    <property type="component" value="Unassembled WGS sequence"/>
</dbReference>
<dbReference type="InterPro" id="IPR018929">
    <property type="entry name" value="DUF2510"/>
</dbReference>
<evidence type="ECO:0000313" key="4">
    <source>
        <dbReference type="EMBL" id="TRY18797.1"/>
    </source>
</evidence>
<evidence type="ECO:0000256" key="2">
    <source>
        <dbReference type="SAM" id="Phobius"/>
    </source>
</evidence>
<dbReference type="AlphaFoldDB" id="A0A553K260"/>
<evidence type="ECO:0000256" key="1">
    <source>
        <dbReference type="SAM" id="MobiDB-lite"/>
    </source>
</evidence>
<keyword evidence="2" id="KW-1133">Transmembrane helix</keyword>
<keyword evidence="2" id="KW-0472">Membrane</keyword>
<dbReference type="EMBL" id="VKKG01000002">
    <property type="protein sequence ID" value="TRY18797.1"/>
    <property type="molecule type" value="Genomic_DNA"/>
</dbReference>
<accession>A0A553K260</accession>
<gene>
    <name evidence="4" type="ORF">FOJ82_06710</name>
</gene>
<reference evidence="4 5" key="1">
    <citation type="submission" date="2019-07" db="EMBL/GenBank/DDBJ databases">
        <authorList>
            <person name="Zhou L.-Y."/>
        </authorList>
    </citation>
    <scope>NUCLEOTIDE SEQUENCE [LARGE SCALE GENOMIC DNA]</scope>
    <source>
        <strain evidence="4 5">YIM 101269</strain>
    </source>
</reference>
<protein>
    <submittedName>
        <fullName evidence="4">DUF2510 domain-containing protein</fullName>
    </submittedName>
</protein>
<feature type="transmembrane region" description="Helical" evidence="2">
    <location>
        <begin position="106"/>
        <end position="125"/>
    </location>
</feature>
<organism evidence="4 5">
    <name type="scientific">Tessaracoccus rhinocerotis</name>
    <dbReference type="NCBI Taxonomy" id="1689449"/>
    <lineage>
        <taxon>Bacteria</taxon>
        <taxon>Bacillati</taxon>
        <taxon>Actinomycetota</taxon>
        <taxon>Actinomycetes</taxon>
        <taxon>Propionibacteriales</taxon>
        <taxon>Propionibacteriaceae</taxon>
        <taxon>Tessaracoccus</taxon>
    </lineage>
</organism>
<proteinExistence type="predicted"/>
<keyword evidence="5" id="KW-1185">Reference proteome</keyword>
<name>A0A553K260_9ACTN</name>
<dbReference type="Pfam" id="PF10708">
    <property type="entry name" value="DUF2510"/>
    <property type="match status" value="1"/>
</dbReference>
<evidence type="ECO:0000313" key="5">
    <source>
        <dbReference type="Proteomes" id="UP000317638"/>
    </source>
</evidence>